<keyword evidence="3 6" id="KW-0812">Transmembrane</keyword>
<keyword evidence="9" id="KW-1185">Reference proteome</keyword>
<evidence type="ECO:0000313" key="8">
    <source>
        <dbReference type="EMBL" id="SFD05059.1"/>
    </source>
</evidence>
<evidence type="ECO:0000256" key="4">
    <source>
        <dbReference type="ARBA" id="ARBA00022989"/>
    </source>
</evidence>
<dbReference type="InterPro" id="IPR003838">
    <property type="entry name" value="ABC3_permease_C"/>
</dbReference>
<feature type="domain" description="ABC3 transporter permease C-terminal" evidence="7">
    <location>
        <begin position="698"/>
        <end position="812"/>
    </location>
</feature>
<sequence>MFDAFDKIEFFQIIQTQIAEYKYNKMLNLGFITSLGVATCTLLSTLILNHASKQQYEIANEKLESPIAYYVVPKKDKYLSVFDFKRLRLQGFIELNPVLSFQKKVIQNDGSFKSIQFKAIDLLVLTLLQSEFYCAECLLISEEYEKALFNSGTIDKQSFLKVGNGTRFELVSKPVYDWGNIILLDIAFAWQLFPEKKGYSYLIVNKLSNRRLLELENALPKHLKLEQSFTLKERAGFADALHLNLLALAVLGFIVSLFIAFQSANQAWCKRSELMMQLRLLGISVFNIRLALLFEAVFLILIASAIGFLLALLLVSLVLPLLGFTLSQLYNLKVSGHFEWDWQYFVWSLMVSSVAVIIALFKQLFILSSFKVFFVAKQIKAHSTNKVVLYFCFFAVLITLIGFILLPQMNWQYVMLKYAFLLISTVFFLPLFIKMILWLLSKITSQFKIKFIIKDVANQVARRFLPLAAFYLALTASIAAALMVNSFEEAFTQYLDQHLNEDLYIRSNSDQTEDVESWLKQSRFIDESIQYYTGTAKMISKKSHQTFDTVNINTVDSIRQLGSVVFKSKNKFANFVGQACFINEQLSLKRDIYLNSTIHILKGGEMVNCQVNGIYFDYGNPHFEVTLAKLKVRAFLNHLNELSFGVYLNEPKAKSIVNVKTALIAKLELEQTQIHESTQIKKMALDIFNQTFLLTKGISMVMICIACFGLFLSANNLELARKPDLLILLSLGYSKKSIYSHMLIQWLLLTCICIVLSWPIAIVLAHALVSQILPASFGWSMPLILDVKSFGVTSLACLICLFPALFIPIRKINLQSDI</sequence>
<evidence type="ECO:0000256" key="2">
    <source>
        <dbReference type="ARBA" id="ARBA00022475"/>
    </source>
</evidence>
<evidence type="ECO:0000256" key="1">
    <source>
        <dbReference type="ARBA" id="ARBA00004651"/>
    </source>
</evidence>
<dbReference type="STRING" id="1123010.SAMN02745724_03321"/>
<feature type="transmembrane region" description="Helical" evidence="6">
    <location>
        <begin position="789"/>
        <end position="809"/>
    </location>
</feature>
<dbReference type="Pfam" id="PF02687">
    <property type="entry name" value="FtsX"/>
    <property type="match status" value="1"/>
</dbReference>
<feature type="transmembrane region" description="Helical" evidence="6">
    <location>
        <begin position="418"/>
        <end position="440"/>
    </location>
</feature>
<keyword evidence="2" id="KW-1003">Cell membrane</keyword>
<feature type="transmembrane region" description="Helical" evidence="6">
    <location>
        <begin position="308"/>
        <end position="330"/>
    </location>
</feature>
<dbReference type="PANTHER" id="PTHR30287:SF2">
    <property type="entry name" value="BLL1001 PROTEIN"/>
    <property type="match status" value="1"/>
</dbReference>
<feature type="transmembrane region" description="Helical" evidence="6">
    <location>
        <begin position="743"/>
        <end position="769"/>
    </location>
</feature>
<evidence type="ECO:0000313" key="9">
    <source>
        <dbReference type="Proteomes" id="UP000198862"/>
    </source>
</evidence>
<evidence type="ECO:0000256" key="3">
    <source>
        <dbReference type="ARBA" id="ARBA00022692"/>
    </source>
</evidence>
<accession>A0A1I1P5F5</accession>
<dbReference type="EMBL" id="FOLO01000029">
    <property type="protein sequence ID" value="SFD05059.1"/>
    <property type="molecule type" value="Genomic_DNA"/>
</dbReference>
<dbReference type="OrthoDB" id="343744at2"/>
<proteinExistence type="predicted"/>
<dbReference type="InterPro" id="IPR038766">
    <property type="entry name" value="Membrane_comp_ABC_pdt"/>
</dbReference>
<reference evidence="8 9" key="1">
    <citation type="submission" date="2016-10" db="EMBL/GenBank/DDBJ databases">
        <authorList>
            <person name="de Groot N.N."/>
        </authorList>
    </citation>
    <scope>NUCLEOTIDE SEQUENCE [LARGE SCALE GENOMIC DNA]</scope>
    <source>
        <strain evidence="8 9">DSM 6059</strain>
    </source>
</reference>
<feature type="transmembrane region" description="Helical" evidence="6">
    <location>
        <begin position="342"/>
        <end position="366"/>
    </location>
</feature>
<feature type="transmembrane region" description="Helical" evidence="6">
    <location>
        <begin position="29"/>
        <end position="48"/>
    </location>
</feature>
<feature type="transmembrane region" description="Helical" evidence="6">
    <location>
        <begin position="281"/>
        <end position="301"/>
    </location>
</feature>
<evidence type="ECO:0000256" key="6">
    <source>
        <dbReference type="SAM" id="Phobius"/>
    </source>
</evidence>
<name>A0A1I1P5F5_9GAMM</name>
<feature type="transmembrane region" description="Helical" evidence="6">
    <location>
        <begin position="692"/>
        <end position="712"/>
    </location>
</feature>
<dbReference type="GO" id="GO:0005886">
    <property type="term" value="C:plasma membrane"/>
    <property type="evidence" value="ECO:0007669"/>
    <property type="project" value="UniProtKB-SubCell"/>
</dbReference>
<feature type="transmembrane region" description="Helical" evidence="6">
    <location>
        <begin position="241"/>
        <end position="261"/>
    </location>
</feature>
<dbReference type="AlphaFoldDB" id="A0A1I1P5F5"/>
<feature type="transmembrane region" description="Helical" evidence="6">
    <location>
        <begin position="464"/>
        <end position="484"/>
    </location>
</feature>
<keyword evidence="4 6" id="KW-1133">Transmembrane helix</keyword>
<evidence type="ECO:0000259" key="7">
    <source>
        <dbReference type="Pfam" id="PF02687"/>
    </source>
</evidence>
<dbReference type="PANTHER" id="PTHR30287">
    <property type="entry name" value="MEMBRANE COMPONENT OF PREDICTED ABC SUPERFAMILY METABOLITE UPTAKE TRANSPORTER"/>
    <property type="match status" value="1"/>
</dbReference>
<protein>
    <submittedName>
        <fullName evidence="8">Putative ABC transport system permease protein</fullName>
    </submittedName>
</protein>
<evidence type="ECO:0000256" key="5">
    <source>
        <dbReference type="ARBA" id="ARBA00023136"/>
    </source>
</evidence>
<dbReference type="RefSeq" id="WP_091986804.1">
    <property type="nucleotide sequence ID" value="NZ_FOLO01000029.1"/>
</dbReference>
<comment type="subcellular location">
    <subcellularLocation>
        <location evidence="1">Cell membrane</location>
        <topology evidence="1">Multi-pass membrane protein</topology>
    </subcellularLocation>
</comment>
<dbReference type="Proteomes" id="UP000198862">
    <property type="component" value="Unassembled WGS sequence"/>
</dbReference>
<feature type="transmembrane region" description="Helical" evidence="6">
    <location>
        <begin position="387"/>
        <end position="406"/>
    </location>
</feature>
<keyword evidence="5 6" id="KW-0472">Membrane</keyword>
<organism evidence="8 9">
    <name type="scientific">Pseudoalteromonas denitrificans DSM 6059</name>
    <dbReference type="NCBI Taxonomy" id="1123010"/>
    <lineage>
        <taxon>Bacteria</taxon>
        <taxon>Pseudomonadati</taxon>
        <taxon>Pseudomonadota</taxon>
        <taxon>Gammaproteobacteria</taxon>
        <taxon>Alteromonadales</taxon>
        <taxon>Pseudoalteromonadaceae</taxon>
        <taxon>Pseudoalteromonas</taxon>
    </lineage>
</organism>
<gene>
    <name evidence="8" type="ORF">SAMN02745724_03321</name>
</gene>